<dbReference type="GO" id="GO:0005737">
    <property type="term" value="C:cytoplasm"/>
    <property type="evidence" value="ECO:0007669"/>
    <property type="project" value="UniProtKB-ARBA"/>
</dbReference>
<dbReference type="STRING" id="1797995.A2242_04030"/>
<evidence type="ECO:0000313" key="6">
    <source>
        <dbReference type="Proteomes" id="UP000178925"/>
    </source>
</evidence>
<sequence>MLMIRLARIGKKKQPTYRLVVSEKTRDMYGRALEIIGHYNPRTKELELKKDRISHWFARGAKASKTLHNLFISKGIHEGKKVPVTHISKKNQAKQTEKEKKSAESKPAAPAQPEAEKPAEI</sequence>
<dbReference type="Gene3D" id="3.30.1320.10">
    <property type="match status" value="1"/>
</dbReference>
<evidence type="ECO:0000256" key="4">
    <source>
        <dbReference type="SAM" id="MobiDB-lite"/>
    </source>
</evidence>
<dbReference type="GO" id="GO:0003735">
    <property type="term" value="F:structural constituent of ribosome"/>
    <property type="evidence" value="ECO:0007669"/>
    <property type="project" value="InterPro"/>
</dbReference>
<dbReference type="InterPro" id="IPR000307">
    <property type="entry name" value="Ribosomal_bS16"/>
</dbReference>
<dbReference type="PANTHER" id="PTHR12919:SF20">
    <property type="entry name" value="SMALL RIBOSOMAL SUBUNIT PROTEIN BS16M"/>
    <property type="match status" value="1"/>
</dbReference>
<evidence type="ECO:0000256" key="1">
    <source>
        <dbReference type="ARBA" id="ARBA00022980"/>
    </source>
</evidence>
<dbReference type="PANTHER" id="PTHR12919">
    <property type="entry name" value="30S RIBOSOMAL PROTEIN S16"/>
    <property type="match status" value="1"/>
</dbReference>
<dbReference type="SUPFAM" id="SSF54565">
    <property type="entry name" value="Ribosomal protein S16"/>
    <property type="match status" value="1"/>
</dbReference>
<dbReference type="AlphaFoldDB" id="A0A1F5SIL5"/>
<dbReference type="HAMAP" id="MF_00385">
    <property type="entry name" value="Ribosomal_bS16"/>
    <property type="match status" value="1"/>
</dbReference>
<evidence type="ECO:0000256" key="2">
    <source>
        <dbReference type="ARBA" id="ARBA00023274"/>
    </source>
</evidence>
<dbReference type="Proteomes" id="UP000178925">
    <property type="component" value="Unassembled WGS sequence"/>
</dbReference>
<evidence type="ECO:0000313" key="5">
    <source>
        <dbReference type="EMBL" id="OGF26547.1"/>
    </source>
</evidence>
<feature type="compositionally biased region" description="Basic and acidic residues" evidence="4">
    <location>
        <begin position="95"/>
        <end position="104"/>
    </location>
</feature>
<organism evidence="5 6">
    <name type="scientific">Candidatus Falkowbacteria bacterium RIFOXYA2_FULL_47_9</name>
    <dbReference type="NCBI Taxonomy" id="1797995"/>
    <lineage>
        <taxon>Bacteria</taxon>
        <taxon>Candidatus Falkowiibacteriota</taxon>
    </lineage>
</organism>
<dbReference type="EMBL" id="MFGC01000045">
    <property type="protein sequence ID" value="OGF26547.1"/>
    <property type="molecule type" value="Genomic_DNA"/>
</dbReference>
<dbReference type="InterPro" id="IPR023803">
    <property type="entry name" value="Ribosomal_bS16_dom_sf"/>
</dbReference>
<dbReference type="Pfam" id="PF00886">
    <property type="entry name" value="Ribosomal_S16"/>
    <property type="match status" value="1"/>
</dbReference>
<accession>A0A1F5SIL5</accession>
<dbReference type="NCBIfam" id="TIGR00002">
    <property type="entry name" value="S16"/>
    <property type="match status" value="1"/>
</dbReference>
<dbReference type="GO" id="GO:0006412">
    <property type="term" value="P:translation"/>
    <property type="evidence" value="ECO:0007669"/>
    <property type="project" value="UniProtKB-UniRule"/>
</dbReference>
<reference evidence="5 6" key="1">
    <citation type="journal article" date="2016" name="Nat. Commun.">
        <title>Thousands of microbial genomes shed light on interconnected biogeochemical processes in an aquifer system.</title>
        <authorList>
            <person name="Anantharaman K."/>
            <person name="Brown C.T."/>
            <person name="Hug L.A."/>
            <person name="Sharon I."/>
            <person name="Castelle C.J."/>
            <person name="Probst A.J."/>
            <person name="Thomas B.C."/>
            <person name="Singh A."/>
            <person name="Wilkins M.J."/>
            <person name="Karaoz U."/>
            <person name="Brodie E.L."/>
            <person name="Williams K.H."/>
            <person name="Hubbard S.S."/>
            <person name="Banfield J.F."/>
        </authorList>
    </citation>
    <scope>NUCLEOTIDE SEQUENCE [LARGE SCALE GENOMIC DNA]</scope>
</reference>
<evidence type="ECO:0000256" key="3">
    <source>
        <dbReference type="HAMAP-Rule" id="MF_00385"/>
    </source>
</evidence>
<name>A0A1F5SIL5_9BACT</name>
<comment type="caution">
    <text evidence="5">The sequence shown here is derived from an EMBL/GenBank/DDBJ whole genome shotgun (WGS) entry which is preliminary data.</text>
</comment>
<dbReference type="GO" id="GO:0015935">
    <property type="term" value="C:small ribosomal subunit"/>
    <property type="evidence" value="ECO:0007669"/>
    <property type="project" value="TreeGrafter"/>
</dbReference>
<proteinExistence type="inferred from homology"/>
<comment type="similarity">
    <text evidence="3">Belongs to the bacterial ribosomal protein bS16 family.</text>
</comment>
<dbReference type="InterPro" id="IPR020592">
    <property type="entry name" value="Ribosomal_bS16_CS"/>
</dbReference>
<keyword evidence="1 3" id="KW-0689">Ribosomal protein</keyword>
<feature type="region of interest" description="Disordered" evidence="4">
    <location>
        <begin position="81"/>
        <end position="121"/>
    </location>
</feature>
<dbReference type="PROSITE" id="PS00732">
    <property type="entry name" value="RIBOSOMAL_S16"/>
    <property type="match status" value="1"/>
</dbReference>
<gene>
    <name evidence="3" type="primary">rpsP</name>
    <name evidence="5" type="ORF">A2242_04030</name>
</gene>
<keyword evidence="2 3" id="KW-0687">Ribonucleoprotein</keyword>
<protein>
    <recommendedName>
        <fullName evidence="3">Small ribosomal subunit protein bS16</fullName>
    </recommendedName>
</protein>